<organism evidence="6 7">
    <name type="scientific">Brevibacillus borstelensis AK1</name>
    <dbReference type="NCBI Taxonomy" id="1300222"/>
    <lineage>
        <taxon>Bacteria</taxon>
        <taxon>Bacillati</taxon>
        <taxon>Bacillota</taxon>
        <taxon>Bacilli</taxon>
        <taxon>Bacillales</taxon>
        <taxon>Paenibacillaceae</taxon>
        <taxon>Brevibacillus</taxon>
    </lineage>
</organism>
<evidence type="ECO:0000313" key="6">
    <source>
        <dbReference type="EMBL" id="EMT54005.1"/>
    </source>
</evidence>
<keyword evidence="3" id="KW-0804">Transcription</keyword>
<dbReference type="PROSITE" id="PS50949">
    <property type="entry name" value="HTH_GNTR"/>
    <property type="match status" value="1"/>
</dbReference>
<dbReference type="PRINTS" id="PR00035">
    <property type="entry name" value="HTHGNTR"/>
</dbReference>
<feature type="region of interest" description="Disordered" evidence="4">
    <location>
        <begin position="213"/>
        <end position="236"/>
    </location>
</feature>
<dbReference type="SUPFAM" id="SSF48008">
    <property type="entry name" value="GntR ligand-binding domain-like"/>
    <property type="match status" value="1"/>
</dbReference>
<keyword evidence="2" id="KW-0238">DNA-binding</keyword>
<evidence type="ECO:0000256" key="2">
    <source>
        <dbReference type="ARBA" id="ARBA00023125"/>
    </source>
</evidence>
<dbReference type="InterPro" id="IPR008920">
    <property type="entry name" value="TF_FadR/GntR_C"/>
</dbReference>
<name>M8EEV3_9BACL</name>
<evidence type="ECO:0000256" key="1">
    <source>
        <dbReference type="ARBA" id="ARBA00023015"/>
    </source>
</evidence>
<sequence length="236" mass="27054">MSAKEKAFHQLQRWIIDGTLEPGEQLFDAELSEALGISRTPVREALQLLQTQGFIETYPGRETKVTTITKEDVPKIYPPLAALQALAAEEAARKIATGDIRRLVDVNNDYRTAIGEEQLFQAMEHDEQFHDLILEIADNPYITQFSSILQLHVRRLKYVFLQQPVGSKTESVLEHERMIRAFENRDSETAAAIMRQNWLRPMQEVYEVLVRAEQDSSSQKRRISKGDNGSENRNSQ</sequence>
<dbReference type="PANTHER" id="PTHR43537">
    <property type="entry name" value="TRANSCRIPTIONAL REGULATOR, GNTR FAMILY"/>
    <property type="match status" value="1"/>
</dbReference>
<dbReference type="AlphaFoldDB" id="M8EEV3"/>
<keyword evidence="7" id="KW-1185">Reference proteome</keyword>
<gene>
    <name evidence="6" type="ORF">I532_00325</name>
</gene>
<evidence type="ECO:0000256" key="3">
    <source>
        <dbReference type="ARBA" id="ARBA00023163"/>
    </source>
</evidence>
<dbReference type="Proteomes" id="UP000012081">
    <property type="component" value="Unassembled WGS sequence"/>
</dbReference>
<dbReference type="Gene3D" id="1.10.10.10">
    <property type="entry name" value="Winged helix-like DNA-binding domain superfamily/Winged helix DNA-binding domain"/>
    <property type="match status" value="1"/>
</dbReference>
<evidence type="ECO:0000259" key="5">
    <source>
        <dbReference type="PROSITE" id="PS50949"/>
    </source>
</evidence>
<protein>
    <submittedName>
        <fullName evidence="6">GntR family transcriptional regulator</fullName>
    </submittedName>
</protein>
<dbReference type="SMART" id="SM00345">
    <property type="entry name" value="HTH_GNTR"/>
    <property type="match status" value="1"/>
</dbReference>
<dbReference type="SMART" id="SM00895">
    <property type="entry name" value="FCD"/>
    <property type="match status" value="1"/>
</dbReference>
<dbReference type="Pfam" id="PF00392">
    <property type="entry name" value="GntR"/>
    <property type="match status" value="1"/>
</dbReference>
<dbReference type="PATRIC" id="fig|1300222.3.peg.67"/>
<dbReference type="InterPro" id="IPR036388">
    <property type="entry name" value="WH-like_DNA-bd_sf"/>
</dbReference>
<dbReference type="CDD" id="cd07377">
    <property type="entry name" value="WHTH_GntR"/>
    <property type="match status" value="1"/>
</dbReference>
<dbReference type="InterPro" id="IPR011711">
    <property type="entry name" value="GntR_C"/>
</dbReference>
<feature type="domain" description="HTH gntR-type" evidence="5">
    <location>
        <begin position="1"/>
        <end position="68"/>
    </location>
</feature>
<dbReference type="EMBL" id="APBN01000001">
    <property type="protein sequence ID" value="EMT54005.1"/>
    <property type="molecule type" value="Genomic_DNA"/>
</dbReference>
<dbReference type="Pfam" id="PF07729">
    <property type="entry name" value="FCD"/>
    <property type="match status" value="1"/>
</dbReference>
<proteinExistence type="predicted"/>
<keyword evidence="1" id="KW-0805">Transcription regulation</keyword>
<dbReference type="Gene3D" id="1.20.120.530">
    <property type="entry name" value="GntR ligand-binding domain-like"/>
    <property type="match status" value="1"/>
</dbReference>
<dbReference type="PANTHER" id="PTHR43537:SF24">
    <property type="entry name" value="GLUCONATE OPERON TRANSCRIPTIONAL REPRESSOR"/>
    <property type="match status" value="1"/>
</dbReference>
<dbReference type="SUPFAM" id="SSF46785">
    <property type="entry name" value="Winged helix' DNA-binding domain"/>
    <property type="match status" value="1"/>
</dbReference>
<evidence type="ECO:0000313" key="7">
    <source>
        <dbReference type="Proteomes" id="UP000012081"/>
    </source>
</evidence>
<dbReference type="InterPro" id="IPR000524">
    <property type="entry name" value="Tscrpt_reg_HTH_GntR"/>
</dbReference>
<reference evidence="6 7" key="1">
    <citation type="submission" date="2013-03" db="EMBL/GenBank/DDBJ databases">
        <title>Assembly of a new bacterial strain Brevibacillus borstelensis AK1.</title>
        <authorList>
            <person name="Rajan I."/>
            <person name="PoliReddy D."/>
            <person name="Sugumar T."/>
            <person name="Rathinam K."/>
            <person name="Alqarawi S."/>
            <person name="Khalil A.B."/>
            <person name="Sivakumar N."/>
        </authorList>
    </citation>
    <scope>NUCLEOTIDE SEQUENCE [LARGE SCALE GENOMIC DNA]</scope>
    <source>
        <strain evidence="6 7">AK1</strain>
    </source>
</reference>
<dbReference type="InterPro" id="IPR036390">
    <property type="entry name" value="WH_DNA-bd_sf"/>
</dbReference>
<evidence type="ECO:0000256" key="4">
    <source>
        <dbReference type="SAM" id="MobiDB-lite"/>
    </source>
</evidence>
<accession>M8EEV3</accession>
<comment type="caution">
    <text evidence="6">The sequence shown here is derived from an EMBL/GenBank/DDBJ whole genome shotgun (WGS) entry which is preliminary data.</text>
</comment>
<dbReference type="GO" id="GO:0003700">
    <property type="term" value="F:DNA-binding transcription factor activity"/>
    <property type="evidence" value="ECO:0007669"/>
    <property type="project" value="InterPro"/>
</dbReference>
<dbReference type="GO" id="GO:0003677">
    <property type="term" value="F:DNA binding"/>
    <property type="evidence" value="ECO:0007669"/>
    <property type="project" value="UniProtKB-KW"/>
</dbReference>
<dbReference type="STRING" id="1300222.I532_00325"/>